<dbReference type="InterPro" id="IPR000182">
    <property type="entry name" value="GNAT_dom"/>
</dbReference>
<organism evidence="2 3">
    <name type="scientific">Danxiaibacter flavus</name>
    <dbReference type="NCBI Taxonomy" id="3049108"/>
    <lineage>
        <taxon>Bacteria</taxon>
        <taxon>Pseudomonadati</taxon>
        <taxon>Bacteroidota</taxon>
        <taxon>Chitinophagia</taxon>
        <taxon>Chitinophagales</taxon>
        <taxon>Chitinophagaceae</taxon>
        <taxon>Danxiaibacter</taxon>
    </lineage>
</organism>
<feature type="domain" description="N-acetyltransferase" evidence="1">
    <location>
        <begin position="1"/>
        <end position="143"/>
    </location>
</feature>
<accession>A0ABV3ZHH1</accession>
<dbReference type="InterPro" id="IPR016181">
    <property type="entry name" value="Acyl_CoA_acyltransferase"/>
</dbReference>
<proteinExistence type="predicted"/>
<dbReference type="EMBL" id="JAULBC010000003">
    <property type="protein sequence ID" value="MEX6687948.1"/>
    <property type="molecule type" value="Genomic_DNA"/>
</dbReference>
<dbReference type="Proteomes" id="UP001560573">
    <property type="component" value="Unassembled WGS sequence"/>
</dbReference>
<evidence type="ECO:0000259" key="1">
    <source>
        <dbReference type="PROSITE" id="PS51186"/>
    </source>
</evidence>
<evidence type="ECO:0000313" key="2">
    <source>
        <dbReference type="EMBL" id="MEX6687948.1"/>
    </source>
</evidence>
<gene>
    <name evidence="2" type="ORF">QTN47_10605</name>
</gene>
<keyword evidence="3" id="KW-1185">Reference proteome</keyword>
<reference evidence="2 3" key="1">
    <citation type="submission" date="2023-07" db="EMBL/GenBank/DDBJ databases">
        <authorList>
            <person name="Lian W.-H."/>
        </authorList>
    </citation>
    <scope>NUCLEOTIDE SEQUENCE [LARGE SCALE GENOMIC DNA]</scope>
    <source>
        <strain evidence="2 3">SYSU DXS3180</strain>
    </source>
</reference>
<dbReference type="CDD" id="cd04301">
    <property type="entry name" value="NAT_SF"/>
    <property type="match status" value="1"/>
</dbReference>
<sequence>MECKKATTKADVEFCKEAILEFRPNLNPETAVDLVLELINSNEFELVFIPNASNTRAGAFITYRFLNLLRTGPMIYVDDLFSFPECRNQGYAGKLLDYVTERATNKGIKSIHLDSGYTLHTAHRLYLNKGYYLACNHFAKAIN</sequence>
<dbReference type="RefSeq" id="WP_369329354.1">
    <property type="nucleotide sequence ID" value="NZ_JAULBC010000003.1"/>
</dbReference>
<comment type="caution">
    <text evidence="2">The sequence shown here is derived from an EMBL/GenBank/DDBJ whole genome shotgun (WGS) entry which is preliminary data.</text>
</comment>
<protein>
    <submittedName>
        <fullName evidence="2">GNAT family N-acetyltransferase</fullName>
    </submittedName>
</protein>
<dbReference type="Pfam" id="PF00583">
    <property type="entry name" value="Acetyltransf_1"/>
    <property type="match status" value="1"/>
</dbReference>
<name>A0ABV3ZHH1_9BACT</name>
<dbReference type="SUPFAM" id="SSF55729">
    <property type="entry name" value="Acyl-CoA N-acyltransferases (Nat)"/>
    <property type="match status" value="1"/>
</dbReference>
<evidence type="ECO:0000313" key="3">
    <source>
        <dbReference type="Proteomes" id="UP001560573"/>
    </source>
</evidence>
<dbReference type="Gene3D" id="3.40.630.30">
    <property type="match status" value="1"/>
</dbReference>
<dbReference type="PROSITE" id="PS51186">
    <property type="entry name" value="GNAT"/>
    <property type="match status" value="1"/>
</dbReference>